<evidence type="ECO:0000256" key="3">
    <source>
        <dbReference type="ARBA" id="ARBA00022692"/>
    </source>
</evidence>
<protein>
    <submittedName>
        <fullName evidence="9">Exopolysaccharide transport family protein</fullName>
    </submittedName>
</protein>
<proteinExistence type="predicted"/>
<feature type="transmembrane region" description="Helical" evidence="7">
    <location>
        <begin position="433"/>
        <end position="459"/>
    </location>
</feature>
<reference evidence="9 10" key="1">
    <citation type="submission" date="2020-08" db="EMBL/GenBank/DDBJ databases">
        <title>The Agave Microbiome: Exploring the role of microbial communities in plant adaptations to desert environments.</title>
        <authorList>
            <person name="Partida-Martinez L.P."/>
        </authorList>
    </citation>
    <scope>NUCLEOTIDE SEQUENCE [LARGE SCALE GENOMIC DNA]</scope>
    <source>
        <strain evidence="9 10">AS3.12</strain>
    </source>
</reference>
<dbReference type="InterPro" id="IPR050445">
    <property type="entry name" value="Bact_polysacc_biosynth/exp"/>
</dbReference>
<dbReference type="EMBL" id="JACHBU010000004">
    <property type="protein sequence ID" value="MBB6509297.1"/>
    <property type="molecule type" value="Genomic_DNA"/>
</dbReference>
<keyword evidence="3 7" id="KW-0812">Transmembrane</keyword>
<evidence type="ECO:0000256" key="7">
    <source>
        <dbReference type="SAM" id="Phobius"/>
    </source>
</evidence>
<keyword evidence="6" id="KW-0175">Coiled coil</keyword>
<dbReference type="AlphaFoldDB" id="A0A7X0MRU9"/>
<feature type="domain" description="Polysaccharide chain length determinant N-terminal" evidence="8">
    <location>
        <begin position="12"/>
        <end position="105"/>
    </location>
</feature>
<feature type="coiled-coil region" evidence="6">
    <location>
        <begin position="291"/>
        <end position="399"/>
    </location>
</feature>
<dbReference type="Gene3D" id="3.40.50.300">
    <property type="entry name" value="P-loop containing nucleotide triphosphate hydrolases"/>
    <property type="match status" value="1"/>
</dbReference>
<dbReference type="InterPro" id="IPR027417">
    <property type="entry name" value="P-loop_NTPase"/>
</dbReference>
<sequence>MSGVNGGHQDVDIDLRQVIAAVWERKAKILAVTIAAGALALVGASLIKPSYKAETRLLIESRSPNLSGGEGAGSSNDPVLDTLNITSQAQLLQSTDLIKRVARDLKLSDRPEFDPAGQSALPDLLVMVGLKQDPMAIDPEDRVIQKFREKLSVYPVEGSRVIAVEFASHDPKLAADVPNRMAEAYLQIQSGSKVDTHAETARWLEPEIANLTTRVNDAEKKVADYRSSNGLFQTSEANSFSSKQLNDISTELARVRADLANAEARSENVRAGLRAGRASDTLADVAGSQVIQRLKETQTNLQAQINDLSTSLLDNHPRLRGLRAQLSGINQQIERETQKILASLDNEREIARLREHQLTQQMNGLKADSAKAGEEEVGLRALEREASAQRQLLETYLVRYREATSRRDANSSPADARIVSSAVEPSEPFFPKVIPIVIVATLATLIVSCLVVIIAELFSGRALRPLNRRREDDFLLTPHEVATPAVEPAPAEPEPTPAGALVATTPAAAPVAAETVADRPKREHRLFAAAKEMLAASRKDAAAAKGAEVDQKQEASIAAEPPVEEIAVAPPANDGEEESFTIASVARYLQRRAVPIGLVVSPGGDAGSTATVMLAREISERGRTVALIDMTGSACPTRLMAQDVKLAGITDLLCGEVAFGEAIHPDRLSDAHIIPFGSADPVRAMRGADRLPMVVDALADAYDLVLIECGPAEAPMLSRLTRNEKAEVILSVPEFKEEDVAKIVQDFQGEGIRNLLVMSDANDRSSSRKAGRQVA</sequence>
<dbReference type="GO" id="GO:0004713">
    <property type="term" value="F:protein tyrosine kinase activity"/>
    <property type="evidence" value="ECO:0007669"/>
    <property type="project" value="TreeGrafter"/>
</dbReference>
<comment type="subcellular location">
    <subcellularLocation>
        <location evidence="1">Cell membrane</location>
        <topology evidence="1">Multi-pass membrane protein</topology>
    </subcellularLocation>
</comment>
<dbReference type="Proteomes" id="UP000585437">
    <property type="component" value="Unassembled WGS sequence"/>
</dbReference>
<dbReference type="SUPFAM" id="SSF52540">
    <property type="entry name" value="P-loop containing nucleoside triphosphate hydrolases"/>
    <property type="match status" value="1"/>
</dbReference>
<evidence type="ECO:0000313" key="10">
    <source>
        <dbReference type="Proteomes" id="UP000585437"/>
    </source>
</evidence>
<keyword evidence="4 7" id="KW-1133">Transmembrane helix</keyword>
<evidence type="ECO:0000313" key="9">
    <source>
        <dbReference type="EMBL" id="MBB6509297.1"/>
    </source>
</evidence>
<keyword evidence="2" id="KW-1003">Cell membrane</keyword>
<evidence type="ECO:0000256" key="4">
    <source>
        <dbReference type="ARBA" id="ARBA00022989"/>
    </source>
</evidence>
<dbReference type="PANTHER" id="PTHR32309">
    <property type="entry name" value="TYROSINE-PROTEIN KINASE"/>
    <property type="match status" value="1"/>
</dbReference>
<comment type="caution">
    <text evidence="9">The sequence shown here is derived from an EMBL/GenBank/DDBJ whole genome shotgun (WGS) entry which is preliminary data.</text>
</comment>
<organism evidence="9 10">
    <name type="scientific">Rhizobium soli</name>
    <dbReference type="NCBI Taxonomy" id="424798"/>
    <lineage>
        <taxon>Bacteria</taxon>
        <taxon>Pseudomonadati</taxon>
        <taxon>Pseudomonadota</taxon>
        <taxon>Alphaproteobacteria</taxon>
        <taxon>Hyphomicrobiales</taxon>
        <taxon>Rhizobiaceae</taxon>
        <taxon>Rhizobium/Agrobacterium group</taxon>
        <taxon>Rhizobium</taxon>
    </lineage>
</organism>
<accession>A0A7X0MRU9</accession>
<keyword evidence="5 7" id="KW-0472">Membrane</keyword>
<dbReference type="PANTHER" id="PTHR32309:SF13">
    <property type="entry name" value="FERRIC ENTEROBACTIN TRANSPORT PROTEIN FEPE"/>
    <property type="match status" value="1"/>
</dbReference>
<evidence type="ECO:0000256" key="1">
    <source>
        <dbReference type="ARBA" id="ARBA00004651"/>
    </source>
</evidence>
<feature type="coiled-coil region" evidence="6">
    <location>
        <begin position="208"/>
        <end position="265"/>
    </location>
</feature>
<dbReference type="Pfam" id="PF02706">
    <property type="entry name" value="Wzz"/>
    <property type="match status" value="1"/>
</dbReference>
<dbReference type="GO" id="GO:0005886">
    <property type="term" value="C:plasma membrane"/>
    <property type="evidence" value="ECO:0007669"/>
    <property type="project" value="UniProtKB-SubCell"/>
</dbReference>
<dbReference type="RefSeq" id="WP_184654905.1">
    <property type="nucleotide sequence ID" value="NZ_JACHBU010000004.1"/>
</dbReference>
<evidence type="ECO:0000256" key="6">
    <source>
        <dbReference type="SAM" id="Coils"/>
    </source>
</evidence>
<evidence type="ECO:0000259" key="8">
    <source>
        <dbReference type="Pfam" id="PF02706"/>
    </source>
</evidence>
<keyword evidence="10" id="KW-1185">Reference proteome</keyword>
<dbReference type="InterPro" id="IPR003856">
    <property type="entry name" value="LPS_length_determ_N"/>
</dbReference>
<name>A0A7X0MRU9_9HYPH</name>
<evidence type="ECO:0000256" key="5">
    <source>
        <dbReference type="ARBA" id="ARBA00023136"/>
    </source>
</evidence>
<evidence type="ECO:0000256" key="2">
    <source>
        <dbReference type="ARBA" id="ARBA00022475"/>
    </source>
</evidence>
<gene>
    <name evidence="9" type="ORF">F4695_002654</name>
</gene>